<evidence type="ECO:0000313" key="1">
    <source>
        <dbReference type="EMBL" id="KAI3370454.1"/>
    </source>
</evidence>
<dbReference type="Proteomes" id="UP000831701">
    <property type="component" value="Chromosome 7"/>
</dbReference>
<dbReference type="EMBL" id="CM041537">
    <property type="protein sequence ID" value="KAI3370454.1"/>
    <property type="molecule type" value="Genomic_DNA"/>
</dbReference>
<keyword evidence="2" id="KW-1185">Reference proteome</keyword>
<protein>
    <submittedName>
        <fullName evidence="1">Uncharacterized protein</fullName>
    </submittedName>
</protein>
<organism evidence="1 2">
    <name type="scientific">Scortum barcoo</name>
    <name type="common">barcoo grunter</name>
    <dbReference type="NCBI Taxonomy" id="214431"/>
    <lineage>
        <taxon>Eukaryota</taxon>
        <taxon>Metazoa</taxon>
        <taxon>Chordata</taxon>
        <taxon>Craniata</taxon>
        <taxon>Vertebrata</taxon>
        <taxon>Euteleostomi</taxon>
        <taxon>Actinopterygii</taxon>
        <taxon>Neopterygii</taxon>
        <taxon>Teleostei</taxon>
        <taxon>Neoteleostei</taxon>
        <taxon>Acanthomorphata</taxon>
        <taxon>Eupercaria</taxon>
        <taxon>Centrarchiformes</taxon>
        <taxon>Terapontoidei</taxon>
        <taxon>Terapontidae</taxon>
        <taxon>Scortum</taxon>
    </lineage>
</organism>
<accession>A0ACB8WRR4</accession>
<reference evidence="1" key="1">
    <citation type="submission" date="2022-04" db="EMBL/GenBank/DDBJ databases">
        <title>Jade perch genome.</title>
        <authorList>
            <person name="Chao B."/>
        </authorList>
    </citation>
    <scope>NUCLEOTIDE SEQUENCE</scope>
    <source>
        <strain evidence="1">CB-2022</strain>
    </source>
</reference>
<comment type="caution">
    <text evidence="1">The sequence shown here is derived from an EMBL/GenBank/DDBJ whole genome shotgun (WGS) entry which is preliminary data.</text>
</comment>
<gene>
    <name evidence="1" type="ORF">L3Q82_025218</name>
</gene>
<sequence>MLDPRPAGETVSDPVRCDPGLCSTQTSPLLSSGQKQTASVRRDSRGNFEWWPIRGRLAACQPRQPHNIQRLEVLRADLIHPRRLATEELTRTTSVTSARVMDESTSESPASASSLEGKSVGLRRSSKYFFHRPTMSPVESRGQQLPTRTVNSVGRVLLPPSEAPDGLPESLRGRPIVLLHGLTELLPDPSFCLHWPDVPNRPSQYVWVCQVCPTSSSASGSNSPPGGDRLTAQPLSLPECPRHTAGDQMKRQQSRSSTSDLGCPGATCTDGHPYMLKHGVRYGQTVTSTEVQ</sequence>
<evidence type="ECO:0000313" key="2">
    <source>
        <dbReference type="Proteomes" id="UP000831701"/>
    </source>
</evidence>
<proteinExistence type="predicted"/>
<name>A0ACB8WRR4_9TELE</name>